<feature type="compositionally biased region" description="Basic and acidic residues" evidence="1">
    <location>
        <begin position="122"/>
        <end position="136"/>
    </location>
</feature>
<evidence type="ECO:0008006" key="5">
    <source>
        <dbReference type="Google" id="ProtNLM"/>
    </source>
</evidence>
<dbReference type="AlphaFoldDB" id="A0A2P6MBS6"/>
<feature type="signal peptide" evidence="2">
    <location>
        <begin position="1"/>
        <end position="22"/>
    </location>
</feature>
<dbReference type="Pfam" id="PF11306">
    <property type="entry name" value="DUF3108"/>
    <property type="match status" value="1"/>
</dbReference>
<comment type="caution">
    <text evidence="3">The sequence shown here is derived from an EMBL/GenBank/DDBJ whole genome shotgun (WGS) entry which is preliminary data.</text>
</comment>
<gene>
    <name evidence="3" type="ORF">C6N40_01920</name>
</gene>
<dbReference type="InterPro" id="IPR021457">
    <property type="entry name" value="DUF3108"/>
</dbReference>
<evidence type="ECO:0000313" key="3">
    <source>
        <dbReference type="EMBL" id="PRH83431.1"/>
    </source>
</evidence>
<proteinExistence type="predicted"/>
<name>A0A2P6MBS6_9GAMM</name>
<dbReference type="RefSeq" id="WP_106989310.1">
    <property type="nucleotide sequence ID" value="NZ_JAVEVW010000104.1"/>
</dbReference>
<dbReference type="EMBL" id="PVLF01000002">
    <property type="protein sequence ID" value="PRH83431.1"/>
    <property type="molecule type" value="Genomic_DNA"/>
</dbReference>
<feature type="region of interest" description="Disordered" evidence="1">
    <location>
        <begin position="113"/>
        <end position="136"/>
    </location>
</feature>
<accession>A0A2P6MBS6</accession>
<reference evidence="3 4" key="1">
    <citation type="submission" date="2018-03" db="EMBL/GenBank/DDBJ databases">
        <title>Arenimonas caeni sp. nov., isolated from activated sludge.</title>
        <authorList>
            <person name="Liu H."/>
        </authorList>
    </citation>
    <scope>NUCLEOTIDE SEQUENCE [LARGE SCALE GENOMIC DNA]</scope>
    <source>
        <strain evidence="4">z29</strain>
    </source>
</reference>
<evidence type="ECO:0000256" key="1">
    <source>
        <dbReference type="SAM" id="MobiDB-lite"/>
    </source>
</evidence>
<dbReference type="Proteomes" id="UP000241736">
    <property type="component" value="Unassembled WGS sequence"/>
</dbReference>
<sequence length="238" mass="26434">MRKFLRAALAATLLALPLLAAAAAPPKPFTADYELRRNDQVLGVGQISLRALPDGRYELTTRSQGTQGLAALAGLDREERSLMRWTGSQLELLDYSMRQKAAFRTREQSLRLDPASRTVTSRRKDEQKEFPAPEGTLDRHGLTAAIMVALADGRRGALPFEVAGRGGVEAQTYRVAAPVRLRTAIGTERALRVERVRTDGSGRITKLWFARAHGWLPLRIKQYEADGETIDMRITAIR</sequence>
<protein>
    <recommendedName>
        <fullName evidence="5">DUF3108 domain-containing protein</fullName>
    </recommendedName>
</protein>
<keyword evidence="2" id="KW-0732">Signal</keyword>
<dbReference type="OrthoDB" id="6007799at2"/>
<organism evidence="3 4">
    <name type="scientific">Arenimonas caeni</name>
    <dbReference type="NCBI Taxonomy" id="2058085"/>
    <lineage>
        <taxon>Bacteria</taxon>
        <taxon>Pseudomonadati</taxon>
        <taxon>Pseudomonadota</taxon>
        <taxon>Gammaproteobacteria</taxon>
        <taxon>Lysobacterales</taxon>
        <taxon>Lysobacteraceae</taxon>
        <taxon>Arenimonas</taxon>
    </lineage>
</organism>
<keyword evidence="4" id="KW-1185">Reference proteome</keyword>
<evidence type="ECO:0000313" key="4">
    <source>
        <dbReference type="Proteomes" id="UP000241736"/>
    </source>
</evidence>
<evidence type="ECO:0000256" key="2">
    <source>
        <dbReference type="SAM" id="SignalP"/>
    </source>
</evidence>
<feature type="chain" id="PRO_5015178249" description="DUF3108 domain-containing protein" evidence="2">
    <location>
        <begin position="23"/>
        <end position="238"/>
    </location>
</feature>